<dbReference type="Pfam" id="PF13692">
    <property type="entry name" value="Glyco_trans_1_4"/>
    <property type="match status" value="1"/>
</dbReference>
<dbReference type="PANTHER" id="PTHR45947">
    <property type="entry name" value="SULFOQUINOVOSYL TRANSFERASE SQD2"/>
    <property type="match status" value="1"/>
</dbReference>
<evidence type="ECO:0000313" key="1">
    <source>
        <dbReference type="EMBL" id="GAB1584489.1"/>
    </source>
</evidence>
<evidence type="ECO:0000313" key="2">
    <source>
        <dbReference type="Proteomes" id="UP001628091"/>
    </source>
</evidence>
<sequence>MRIAFHATMKPPTHSVPSGDRQMARLLIGALERGGHCVELASALSTYQRDPDRDRFARIETQAAQEAARLATLWRREGAPDLWFTYHPYYKAPDLIGPGLADAFGIAYVTAEASYSRRRNTGLWARTQMLVARSVGRAALNICFTRRDREGLADAVPEAVLDLLPPFIDITGFSAKPAADPRRLVCVAMMRSGDKLASYGMLAEALGRIDHLPWSLSVVGDGPARAEVTALFAGFAPGRIAWHGRLESSAVADILAGAGIYVWPGCGEAYGLAYLEAQAAGLPVVAQHVAGVPEVVVNGRTGLLTPPDDVEAFASAIERLLTHERERIAMADAARCFVHEERSLEAASVRLNAMLPKVPAL</sequence>
<dbReference type="SUPFAM" id="SSF53756">
    <property type="entry name" value="UDP-Glycosyltransferase/glycogen phosphorylase"/>
    <property type="match status" value="1"/>
</dbReference>
<organism evidence="1 2">
    <name type="scientific">Phyllobacterium phragmitis</name>
    <dbReference type="NCBI Taxonomy" id="2670329"/>
    <lineage>
        <taxon>Bacteria</taxon>
        <taxon>Pseudomonadati</taxon>
        <taxon>Pseudomonadota</taxon>
        <taxon>Alphaproteobacteria</taxon>
        <taxon>Hyphomicrobiales</taxon>
        <taxon>Phyllobacteriaceae</taxon>
        <taxon>Phyllobacterium</taxon>
    </lineage>
</organism>
<dbReference type="InterPro" id="IPR050194">
    <property type="entry name" value="Glycosyltransferase_grp1"/>
</dbReference>
<dbReference type="Gene3D" id="3.40.50.2000">
    <property type="entry name" value="Glycogen Phosphorylase B"/>
    <property type="match status" value="2"/>
</dbReference>
<accession>A0ABQ0H6E8</accession>
<proteinExistence type="predicted"/>
<keyword evidence="2" id="KW-1185">Reference proteome</keyword>
<gene>
    <name evidence="1" type="ORF">PPNSA23_44320</name>
</gene>
<name>A0ABQ0H6E8_9HYPH</name>
<protein>
    <submittedName>
        <fullName evidence="1">Glycosyltransferase family 4 protein</fullName>
    </submittedName>
</protein>
<dbReference type="Proteomes" id="UP001628091">
    <property type="component" value="Unassembled WGS sequence"/>
</dbReference>
<comment type="caution">
    <text evidence="1">The sequence shown here is derived from an EMBL/GenBank/DDBJ whole genome shotgun (WGS) entry which is preliminary data.</text>
</comment>
<dbReference type="RefSeq" id="WP_407866881.1">
    <property type="nucleotide sequence ID" value="NZ_BAAFZP010000002.1"/>
</dbReference>
<dbReference type="PANTHER" id="PTHR45947:SF3">
    <property type="entry name" value="SULFOQUINOVOSYL TRANSFERASE SQD2"/>
    <property type="match status" value="1"/>
</dbReference>
<dbReference type="EMBL" id="BAAFZP010000002">
    <property type="protein sequence ID" value="GAB1584489.1"/>
    <property type="molecule type" value="Genomic_DNA"/>
</dbReference>
<dbReference type="CDD" id="cd03801">
    <property type="entry name" value="GT4_PimA-like"/>
    <property type="match status" value="1"/>
</dbReference>
<reference evidence="1 2" key="1">
    <citation type="submission" date="2024-10" db="EMBL/GenBank/DDBJ databases">
        <title>Isolation, draft genome sequencing and identification of Phyllobacterium sp. NSA23, isolated from leaf soil.</title>
        <authorList>
            <person name="Akita H."/>
        </authorList>
    </citation>
    <scope>NUCLEOTIDE SEQUENCE [LARGE SCALE GENOMIC DNA]</scope>
    <source>
        <strain evidence="1 2">NSA23</strain>
    </source>
</reference>